<dbReference type="OrthoDB" id="250802at2759"/>
<dbReference type="EMBL" id="CCKQ01005909">
    <property type="protein sequence ID" value="CDW77181.1"/>
    <property type="molecule type" value="Genomic_DNA"/>
</dbReference>
<dbReference type="Gene3D" id="1.20.5.2950">
    <property type="match status" value="1"/>
</dbReference>
<accession>A0A078A8R2</accession>
<proteinExistence type="inferred from homology"/>
<evidence type="ECO:0000256" key="3">
    <source>
        <dbReference type="ARBA" id="ARBA00022781"/>
    </source>
</evidence>
<evidence type="ECO:0000313" key="6">
    <source>
        <dbReference type="EMBL" id="CDW77181.1"/>
    </source>
</evidence>
<protein>
    <submittedName>
        <fullName evidence="6">Atpase h+ transporting v1 subunit g isoform 1</fullName>
    </submittedName>
</protein>
<dbReference type="GO" id="GO:0016887">
    <property type="term" value="F:ATP hydrolysis activity"/>
    <property type="evidence" value="ECO:0007669"/>
    <property type="project" value="TreeGrafter"/>
</dbReference>
<keyword evidence="3" id="KW-0375">Hydrogen ion transport</keyword>
<name>A0A078A8R2_STYLE</name>
<organism evidence="6 7">
    <name type="scientific">Stylonychia lemnae</name>
    <name type="common">Ciliate</name>
    <dbReference type="NCBI Taxonomy" id="5949"/>
    <lineage>
        <taxon>Eukaryota</taxon>
        <taxon>Sar</taxon>
        <taxon>Alveolata</taxon>
        <taxon>Ciliophora</taxon>
        <taxon>Intramacronucleata</taxon>
        <taxon>Spirotrichea</taxon>
        <taxon>Stichotrichia</taxon>
        <taxon>Sporadotrichida</taxon>
        <taxon>Oxytrichidae</taxon>
        <taxon>Stylonychinae</taxon>
        <taxon>Stylonychia</taxon>
    </lineage>
</organism>
<dbReference type="InterPro" id="IPR005124">
    <property type="entry name" value="V-ATPase_G"/>
</dbReference>
<dbReference type="Pfam" id="PF03179">
    <property type="entry name" value="V-ATPase_G"/>
    <property type="match status" value="1"/>
</dbReference>
<comment type="similarity">
    <text evidence="1">Belongs to the V-ATPase G subunit family.</text>
</comment>
<gene>
    <name evidence="6" type="primary">Contig6076.g6503</name>
    <name evidence="6" type="ORF">STYLEM_6151</name>
</gene>
<evidence type="ECO:0000256" key="1">
    <source>
        <dbReference type="ARBA" id="ARBA00010066"/>
    </source>
</evidence>
<evidence type="ECO:0000256" key="4">
    <source>
        <dbReference type="ARBA" id="ARBA00023065"/>
    </source>
</evidence>
<sequence length="115" mass="13457">MEQNLQELLKAENEVNKRVSEALQRKNQRLKVIKEEAEKELHHHRVDKEADYQRALARLKQQIAEEGSADGNQEQRDMDNIQRDFQKNKEIVVDLLVKNVLSVNIEIPKVVKGTF</sequence>
<dbReference type="AlphaFoldDB" id="A0A078A8R2"/>
<dbReference type="InParanoid" id="A0A078A8R2"/>
<keyword evidence="4" id="KW-0406">Ion transport</keyword>
<dbReference type="OMA" id="SYHRNME"/>
<dbReference type="GO" id="GO:0000221">
    <property type="term" value="C:vacuolar proton-transporting V-type ATPase, V1 domain"/>
    <property type="evidence" value="ECO:0007669"/>
    <property type="project" value="TreeGrafter"/>
</dbReference>
<evidence type="ECO:0000256" key="2">
    <source>
        <dbReference type="ARBA" id="ARBA00022448"/>
    </source>
</evidence>
<evidence type="ECO:0000256" key="5">
    <source>
        <dbReference type="SAM" id="Coils"/>
    </source>
</evidence>
<reference evidence="6 7" key="1">
    <citation type="submission" date="2014-06" db="EMBL/GenBank/DDBJ databases">
        <authorList>
            <person name="Swart Estienne"/>
        </authorList>
    </citation>
    <scope>NUCLEOTIDE SEQUENCE [LARGE SCALE GENOMIC DNA]</scope>
    <source>
        <strain evidence="6 7">130c</strain>
    </source>
</reference>
<dbReference type="PANTHER" id="PTHR12713">
    <property type="entry name" value="VACUOLAR ATP SYNTHASE SUBUNIT G"/>
    <property type="match status" value="1"/>
</dbReference>
<dbReference type="Proteomes" id="UP000039865">
    <property type="component" value="Unassembled WGS sequence"/>
</dbReference>
<evidence type="ECO:0000313" key="7">
    <source>
        <dbReference type="Proteomes" id="UP000039865"/>
    </source>
</evidence>
<keyword evidence="7" id="KW-1185">Reference proteome</keyword>
<dbReference type="GO" id="GO:0046961">
    <property type="term" value="F:proton-transporting ATPase activity, rotational mechanism"/>
    <property type="evidence" value="ECO:0007669"/>
    <property type="project" value="InterPro"/>
</dbReference>
<feature type="coiled-coil region" evidence="5">
    <location>
        <begin position="5"/>
        <end position="40"/>
    </location>
</feature>
<keyword evidence="2" id="KW-0813">Transport</keyword>
<dbReference type="PANTHER" id="PTHR12713:SF11">
    <property type="entry name" value="V-TYPE PROTON ATPASE SUBUNIT G"/>
    <property type="match status" value="1"/>
</dbReference>
<keyword evidence="5" id="KW-0175">Coiled coil</keyword>